<reference evidence="2" key="1">
    <citation type="journal article" date="2020" name="Microbiol. Resour. Announc.">
        <title>Complete genome sequences of four natural Pseudomonas isolates that catabolize a wide range of aromatic compounds relevant to lignin valorization.</title>
        <authorList>
            <person name="Hatmaker E.A."/>
            <person name="Presley G."/>
            <person name="Cannon O."/>
            <person name="Guss A.M."/>
            <person name="Elkins J.G."/>
        </authorList>
    </citation>
    <scope>NUCLEOTIDE SEQUENCE [LARGE SCALE GENOMIC DNA]</scope>
    <source>
        <strain evidence="2">H1F5C</strain>
    </source>
</reference>
<dbReference type="InterPro" id="IPR019289">
    <property type="entry name" value="Phage_tail_E/E"/>
</dbReference>
<dbReference type="Proteomes" id="UP000515277">
    <property type="component" value="Chromosome"/>
</dbReference>
<evidence type="ECO:0000313" key="2">
    <source>
        <dbReference type="Proteomes" id="UP000515277"/>
    </source>
</evidence>
<name>A0A7G7XCY8_9PSED</name>
<organism evidence="1 2">
    <name type="scientific">Pseudomonas protegens</name>
    <dbReference type="NCBI Taxonomy" id="380021"/>
    <lineage>
        <taxon>Bacteria</taxon>
        <taxon>Pseudomonadati</taxon>
        <taxon>Pseudomonadota</taxon>
        <taxon>Gammaproteobacteria</taxon>
        <taxon>Pseudomonadales</taxon>
        <taxon>Pseudomonadaceae</taxon>
        <taxon>Pseudomonas</taxon>
    </lineage>
</organism>
<dbReference type="Pfam" id="PF10109">
    <property type="entry name" value="Phage_TAC_7"/>
    <property type="match status" value="1"/>
</dbReference>
<proteinExistence type="predicted"/>
<sequence length="104" mass="11008">MADKLSIPLKFPFTSAAGVKISSLPITRLKRKDISAAQTHTKDEAAMEDFLLAKMTGVTIEDLMDLDIADSKTVVEVFREMAGGGDIAAVLGRSAVVGIEDAAI</sequence>
<dbReference type="AlphaFoldDB" id="A0A7G7XCY8"/>
<evidence type="ECO:0000313" key="1">
    <source>
        <dbReference type="EMBL" id="QNH77833.1"/>
    </source>
</evidence>
<accession>A0A7G7XCY8</accession>
<protein>
    <submittedName>
        <fullName evidence="1">Phage tail assembly protein</fullName>
    </submittedName>
</protein>
<gene>
    <name evidence="1" type="ORF">GGI48_01150</name>
</gene>
<dbReference type="RefSeq" id="WP_179596427.1">
    <property type="nucleotide sequence ID" value="NZ_CP060201.1"/>
</dbReference>
<dbReference type="EMBL" id="CP060201">
    <property type="protein sequence ID" value="QNH77833.1"/>
    <property type="molecule type" value="Genomic_DNA"/>
</dbReference>